<dbReference type="InterPro" id="IPR011646">
    <property type="entry name" value="KAP_P-loop"/>
</dbReference>
<dbReference type="InterPro" id="IPR027417">
    <property type="entry name" value="P-loop_NTPase"/>
</dbReference>
<organism evidence="2 3">
    <name type="scientific">Acinetobacter johnsonii</name>
    <dbReference type="NCBI Taxonomy" id="40214"/>
    <lineage>
        <taxon>Bacteria</taxon>
        <taxon>Pseudomonadati</taxon>
        <taxon>Pseudomonadota</taxon>
        <taxon>Gammaproteobacteria</taxon>
        <taxon>Moraxellales</taxon>
        <taxon>Moraxellaceae</taxon>
        <taxon>Acinetobacter</taxon>
    </lineage>
</organism>
<dbReference type="PANTHER" id="PTHR22674">
    <property type="entry name" value="NTPASE, KAP FAMILY P-LOOP DOMAIN-CONTAINING 1"/>
    <property type="match status" value="1"/>
</dbReference>
<dbReference type="SUPFAM" id="SSF52540">
    <property type="entry name" value="P-loop containing nucleoside triphosphate hydrolases"/>
    <property type="match status" value="1"/>
</dbReference>
<dbReference type="InterPro" id="IPR052754">
    <property type="entry name" value="NTPase_KAP_P-loop"/>
</dbReference>
<name>A0A7T2VVS0_ACIJO</name>
<dbReference type="PANTHER" id="PTHR22674:SF6">
    <property type="entry name" value="NTPASE KAP FAMILY P-LOOP DOMAIN-CONTAINING PROTEIN 1"/>
    <property type="match status" value="1"/>
</dbReference>
<dbReference type="Pfam" id="PF07693">
    <property type="entry name" value="KAP_NTPase"/>
    <property type="match status" value="1"/>
</dbReference>
<evidence type="ECO:0000313" key="2">
    <source>
        <dbReference type="EMBL" id="QPS04198.1"/>
    </source>
</evidence>
<proteinExistence type="predicted"/>
<evidence type="ECO:0000313" key="3">
    <source>
        <dbReference type="Proteomes" id="UP000595107"/>
    </source>
</evidence>
<dbReference type="Proteomes" id="UP000595107">
    <property type="component" value="Chromosome"/>
</dbReference>
<protein>
    <submittedName>
        <fullName evidence="2">AAA family ATPase</fullName>
    </submittedName>
</protein>
<evidence type="ECO:0000259" key="1">
    <source>
        <dbReference type="Pfam" id="PF07693"/>
    </source>
</evidence>
<dbReference type="Gene3D" id="3.40.50.300">
    <property type="entry name" value="P-loop containing nucleotide triphosphate hydrolases"/>
    <property type="match status" value="1"/>
</dbReference>
<reference evidence="2 3" key="1">
    <citation type="submission" date="2020-12" db="EMBL/GenBank/DDBJ databases">
        <title>FDA dAtabase for Regulatory Grade micrObial Sequences (FDA-ARGOS): Supporting development and validation of Infectious Disease Dx tests.</title>
        <authorList>
            <person name="Sproer C."/>
            <person name="Gronow S."/>
            <person name="Severitt S."/>
            <person name="Schroder I."/>
            <person name="Tallon L."/>
            <person name="Sadzewicz L."/>
            <person name="Zhao X."/>
            <person name="Boylan J."/>
            <person name="Ott S."/>
            <person name="Bowen H."/>
            <person name="Vavikolanu K."/>
            <person name="Mehta A."/>
            <person name="Aluvathingal J."/>
            <person name="Nadendla S."/>
            <person name="Lowell S."/>
            <person name="Myers T."/>
            <person name="Yan Y."/>
            <person name="Sichtig H."/>
        </authorList>
    </citation>
    <scope>NUCLEOTIDE SEQUENCE [LARGE SCALE GENOMIC DNA]</scope>
    <source>
        <strain evidence="2 3">FDAARGOS_910</strain>
    </source>
</reference>
<sequence length="298" mass="34649">MRFFAFKGRIKMTLVSDSAIKGYQEDLLERKDFAYNIADIVAKRTENDAFTIGLMGAWGSGKSSVLNLIEERFQKCHRDMITIFFNPWRYSGEEELLIFFFNEIARALDSKLETNGDLVRNFFRTHTEKVGTLISAASGDPSNTGQKVASWLSSFLKTSDLVDFKERVQKLLKEKNKKVVIYIDDIDRLPNENIQELFKVIKLMGDFNYVTYILSFDRDVVTQALAQTYSYQKSSTFLEKIIQLQIEIPLINKKILIKLWQESIERVLNKNEIKLTEKEWLDLDKLITDGFLHNRLPS</sequence>
<dbReference type="EMBL" id="CP065666">
    <property type="protein sequence ID" value="QPS04198.1"/>
    <property type="molecule type" value="Genomic_DNA"/>
</dbReference>
<feature type="domain" description="KAP NTPase" evidence="1">
    <location>
        <begin position="30"/>
        <end position="274"/>
    </location>
</feature>
<dbReference type="AlphaFoldDB" id="A0A7T2VVS0"/>
<accession>A0A7T2VVS0</accession>
<gene>
    <name evidence="2" type="ORF">I6G67_01375</name>
</gene>